<name>A0A1W1Z8B9_9BACT</name>
<accession>A0A1W1Z8B9</accession>
<keyword evidence="1" id="KW-0808">Transferase</keyword>
<keyword evidence="4" id="KW-0067">ATP-binding</keyword>
<dbReference type="OrthoDB" id="7057856at2"/>
<dbReference type="SUPFAM" id="SSF63999">
    <property type="entry name" value="Thiamin pyrophosphokinase, catalytic domain"/>
    <property type="match status" value="1"/>
</dbReference>
<reference evidence="7 8" key="1">
    <citation type="submission" date="2017-04" db="EMBL/GenBank/DDBJ databases">
        <authorList>
            <person name="Afonso C.L."/>
            <person name="Miller P.J."/>
            <person name="Scott M.A."/>
            <person name="Spackman E."/>
            <person name="Goraichik I."/>
            <person name="Dimitrov K.M."/>
            <person name="Suarez D.L."/>
            <person name="Swayne D.E."/>
        </authorList>
    </citation>
    <scope>NUCLEOTIDE SEQUENCE [LARGE SCALE GENOMIC DNA]</scope>
    <source>
        <strain evidence="7 8">DSM 3385</strain>
    </source>
</reference>
<evidence type="ECO:0000256" key="4">
    <source>
        <dbReference type="ARBA" id="ARBA00022840"/>
    </source>
</evidence>
<proteinExistence type="predicted"/>
<dbReference type="Pfam" id="PF04265">
    <property type="entry name" value="TPK_B1_binding"/>
    <property type="match status" value="1"/>
</dbReference>
<dbReference type="InterPro" id="IPR007373">
    <property type="entry name" value="Thiamin_PyroPKinase_B1-bd"/>
</dbReference>
<dbReference type="SMART" id="SM00983">
    <property type="entry name" value="TPK_B1_binding"/>
    <property type="match status" value="1"/>
</dbReference>
<keyword evidence="2" id="KW-0547">Nucleotide-binding</keyword>
<evidence type="ECO:0000259" key="6">
    <source>
        <dbReference type="SMART" id="SM00983"/>
    </source>
</evidence>
<dbReference type="Proteomes" id="UP000192418">
    <property type="component" value="Unassembled WGS sequence"/>
</dbReference>
<keyword evidence="8" id="KW-1185">Reference proteome</keyword>
<evidence type="ECO:0000313" key="8">
    <source>
        <dbReference type="Proteomes" id="UP000192418"/>
    </source>
</evidence>
<dbReference type="GO" id="GO:0006772">
    <property type="term" value="P:thiamine metabolic process"/>
    <property type="evidence" value="ECO:0007669"/>
    <property type="project" value="UniProtKB-UniRule"/>
</dbReference>
<dbReference type="NCBIfam" id="TIGR01378">
    <property type="entry name" value="thi_PPkinase"/>
    <property type="match status" value="1"/>
</dbReference>
<organism evidence="7 8">
    <name type="scientific">Desulfocicer vacuolatum DSM 3385</name>
    <dbReference type="NCBI Taxonomy" id="1121400"/>
    <lineage>
        <taxon>Bacteria</taxon>
        <taxon>Pseudomonadati</taxon>
        <taxon>Thermodesulfobacteriota</taxon>
        <taxon>Desulfobacteria</taxon>
        <taxon>Desulfobacterales</taxon>
        <taxon>Desulfobacteraceae</taxon>
        <taxon>Desulfocicer</taxon>
    </lineage>
</organism>
<dbReference type="GO" id="GO:0005524">
    <property type="term" value="F:ATP binding"/>
    <property type="evidence" value="ECO:0007669"/>
    <property type="project" value="UniProtKB-KW"/>
</dbReference>
<dbReference type="InterPro" id="IPR007371">
    <property type="entry name" value="TPK_catalytic"/>
</dbReference>
<dbReference type="InterPro" id="IPR053149">
    <property type="entry name" value="TPK"/>
</dbReference>
<dbReference type="PANTHER" id="PTHR41299:SF1">
    <property type="entry name" value="THIAMINE PYROPHOSPHOKINASE"/>
    <property type="match status" value="1"/>
</dbReference>
<dbReference type="RefSeq" id="WP_084066805.1">
    <property type="nucleotide sequence ID" value="NZ_FWXY01000002.1"/>
</dbReference>
<dbReference type="EC" id="2.7.6.2" evidence="5"/>
<dbReference type="CDD" id="cd07995">
    <property type="entry name" value="TPK"/>
    <property type="match status" value="1"/>
</dbReference>
<gene>
    <name evidence="7" type="ORF">SAMN02746065_102132</name>
</gene>
<evidence type="ECO:0000256" key="1">
    <source>
        <dbReference type="ARBA" id="ARBA00022679"/>
    </source>
</evidence>
<keyword evidence="3 7" id="KW-0418">Kinase</keyword>
<dbReference type="GO" id="GO:0030975">
    <property type="term" value="F:thiamine binding"/>
    <property type="evidence" value="ECO:0007669"/>
    <property type="project" value="InterPro"/>
</dbReference>
<dbReference type="GO" id="GO:0004788">
    <property type="term" value="F:thiamine diphosphokinase activity"/>
    <property type="evidence" value="ECO:0007669"/>
    <property type="project" value="UniProtKB-UniRule"/>
</dbReference>
<dbReference type="InterPro" id="IPR006282">
    <property type="entry name" value="Thi_PPkinase"/>
</dbReference>
<dbReference type="SUPFAM" id="SSF63862">
    <property type="entry name" value="Thiamin pyrophosphokinase, substrate-binding domain"/>
    <property type="match status" value="1"/>
</dbReference>
<feature type="domain" description="Thiamin pyrophosphokinase thiamin-binding" evidence="6">
    <location>
        <begin position="134"/>
        <end position="205"/>
    </location>
</feature>
<dbReference type="Pfam" id="PF04263">
    <property type="entry name" value="TPK_catalytic"/>
    <property type="match status" value="1"/>
</dbReference>
<evidence type="ECO:0000256" key="2">
    <source>
        <dbReference type="ARBA" id="ARBA00022741"/>
    </source>
</evidence>
<dbReference type="InterPro" id="IPR036371">
    <property type="entry name" value="TPK_B1-bd_sf"/>
</dbReference>
<dbReference type="InterPro" id="IPR036759">
    <property type="entry name" value="TPK_catalytic_sf"/>
</dbReference>
<evidence type="ECO:0000313" key="7">
    <source>
        <dbReference type="EMBL" id="SMC44401.1"/>
    </source>
</evidence>
<dbReference type="GO" id="GO:0009229">
    <property type="term" value="P:thiamine diphosphate biosynthetic process"/>
    <property type="evidence" value="ECO:0007669"/>
    <property type="project" value="InterPro"/>
</dbReference>
<evidence type="ECO:0000256" key="5">
    <source>
        <dbReference type="NCBIfam" id="TIGR01378"/>
    </source>
</evidence>
<dbReference type="AlphaFoldDB" id="A0A1W1Z8B9"/>
<evidence type="ECO:0000256" key="3">
    <source>
        <dbReference type="ARBA" id="ARBA00022777"/>
    </source>
</evidence>
<protein>
    <recommendedName>
        <fullName evidence="5">Thiamine diphosphokinase</fullName>
        <ecNumber evidence="5">2.7.6.2</ecNumber>
    </recommendedName>
</protein>
<dbReference type="EMBL" id="FWXY01000002">
    <property type="protein sequence ID" value="SMC44401.1"/>
    <property type="molecule type" value="Genomic_DNA"/>
</dbReference>
<sequence>MKIIVMAGGSVLNPHAFKSMISRADRVVCADGGAAHLAALDIVPHVVMGDLDSIDLSHQRNLEDAGVEFIRHPVDKDYTDTELAARWAVENGASHITFMGTTGTRMDHTLANVFLMEKIAAMGVACSMVDAHNEIHLIRDEISLEKRPDTYLSIIPISEKVTGITLTGLAFPLTNATLHRGDSTGISNRFKASRATIRIKTGILMVTLSND</sequence>
<dbReference type="PANTHER" id="PTHR41299">
    <property type="entry name" value="THIAMINE PYROPHOSPHOKINASE"/>
    <property type="match status" value="1"/>
</dbReference>
<dbReference type="Gene3D" id="3.40.50.10240">
    <property type="entry name" value="Thiamin pyrophosphokinase, catalytic domain"/>
    <property type="match status" value="1"/>
</dbReference>
<dbReference type="STRING" id="1121400.SAMN02746065_102132"/>
<dbReference type="GO" id="GO:0016301">
    <property type="term" value="F:kinase activity"/>
    <property type="evidence" value="ECO:0007669"/>
    <property type="project" value="UniProtKB-KW"/>
</dbReference>